<dbReference type="Gene3D" id="2.130.10.10">
    <property type="entry name" value="YVTN repeat-like/Quinoprotein amine dehydrogenase"/>
    <property type="match status" value="2"/>
</dbReference>
<name>A0ABQ2J8T8_9DEIO</name>
<gene>
    <name evidence="1" type="ORF">GCM10010842_29190</name>
</gene>
<dbReference type="InterPro" id="IPR015943">
    <property type="entry name" value="WD40/YVTN_repeat-like_dom_sf"/>
</dbReference>
<dbReference type="CDD" id="cd15482">
    <property type="entry name" value="Sialidase_non-viral"/>
    <property type="match status" value="1"/>
</dbReference>
<dbReference type="EMBL" id="BMOR01000016">
    <property type="protein sequence ID" value="GGN42599.1"/>
    <property type="molecule type" value="Genomic_DNA"/>
</dbReference>
<protein>
    <submittedName>
        <fullName evidence="1">S-layer protein</fullName>
    </submittedName>
</protein>
<sequence length="255" mass="25977">MAALGRGAPRPADAVLSGDFHALRALGDGILLYGQHAGVARSVDGGRTWGAPDGAGDAMALAAGQGGAIILAGHDVLKVSRDGGVTWQDQGFGNLPGTDLHGFATRPDQPGTWFANVAGRGLYRTADGGVTWAAVSPATQDAMTLAAAPGGRLYALSMSQGLMTSPTGVDWERVEGAPQAVSVDVHPVSGAVYVAGPGGVSRSLDGGLRWETLDFPEGARLVTADPQDEAALVGVGDSGRVYRSADAGRTWRPDH</sequence>
<accession>A0ABQ2J8T8</accession>
<organism evidence="1 2">
    <name type="scientific">Deinococcus daejeonensis</name>
    <dbReference type="NCBI Taxonomy" id="1007098"/>
    <lineage>
        <taxon>Bacteria</taxon>
        <taxon>Thermotogati</taxon>
        <taxon>Deinococcota</taxon>
        <taxon>Deinococci</taxon>
        <taxon>Deinococcales</taxon>
        <taxon>Deinococcaceae</taxon>
        <taxon>Deinococcus</taxon>
    </lineage>
</organism>
<proteinExistence type="predicted"/>
<evidence type="ECO:0000313" key="1">
    <source>
        <dbReference type="EMBL" id="GGN42599.1"/>
    </source>
</evidence>
<dbReference type="SUPFAM" id="SSF110296">
    <property type="entry name" value="Oligoxyloglucan reducing end-specific cellobiohydrolase"/>
    <property type="match status" value="1"/>
</dbReference>
<keyword evidence="2" id="KW-1185">Reference proteome</keyword>
<comment type="caution">
    <text evidence="1">The sequence shown here is derived from an EMBL/GenBank/DDBJ whole genome shotgun (WGS) entry which is preliminary data.</text>
</comment>
<reference evidence="2" key="1">
    <citation type="journal article" date="2019" name="Int. J. Syst. Evol. Microbiol.">
        <title>The Global Catalogue of Microorganisms (GCM) 10K type strain sequencing project: providing services to taxonomists for standard genome sequencing and annotation.</title>
        <authorList>
            <consortium name="The Broad Institute Genomics Platform"/>
            <consortium name="The Broad Institute Genome Sequencing Center for Infectious Disease"/>
            <person name="Wu L."/>
            <person name="Ma J."/>
        </authorList>
    </citation>
    <scope>NUCLEOTIDE SEQUENCE [LARGE SCALE GENOMIC DNA]</scope>
    <source>
        <strain evidence="2">JCM 16918</strain>
    </source>
</reference>
<dbReference type="Proteomes" id="UP000645517">
    <property type="component" value="Unassembled WGS sequence"/>
</dbReference>
<evidence type="ECO:0000313" key="2">
    <source>
        <dbReference type="Proteomes" id="UP000645517"/>
    </source>
</evidence>